<accession>A0A0M8K888</accession>
<sequence>MNVLYSIGMTFAGGGIGTTAYHEARALYQHNSLIRLLCGAYRPSDIPANIIKAMGWPSRMLRRLALYDPARRIAYLHNMLYDRWSTRHFAPADVFLVWGGFGLQALHQAKSKGMKTIVHWASSHPLFRHALFVEEYERTGIGALPPEHMQKRALAEFEAADSVMVPSQFVADTFQKYGFPSERLFVNPYGVDTKRFQPAHQRPDDGIFRALFVGQVGTRKGIHYLLEAWDRLGWRDAELLIVGRPVAGIKPLLQRYAHHPTIRWVGHVRDPRPLYQQADVFVFPTIEEGSALVTYEALASGLPVITTPHAGAVARHGEEGLIVPIRDSMAVANALEYMRAHPSERQAMARAARQRALEFSWEAHGERLLAHFQAHLQRR</sequence>
<keyword evidence="3" id="KW-1185">Reference proteome</keyword>
<dbReference type="Pfam" id="PF13692">
    <property type="entry name" value="Glyco_trans_1_4"/>
    <property type="match status" value="1"/>
</dbReference>
<reference evidence="2 3" key="1">
    <citation type="journal article" date="2015" name="Genome Announc.">
        <title>Draft Genome Sequence of a Heterotrophic Facultative Anaerobic Thermophilic Bacterium, Ardenticatena maritima Strain 110ST.</title>
        <authorList>
            <person name="Kawaichi S."/>
            <person name="Yoshida T."/>
            <person name="Sako Y."/>
            <person name="Nakamura R."/>
        </authorList>
    </citation>
    <scope>NUCLEOTIDE SEQUENCE [LARGE SCALE GENOMIC DNA]</scope>
    <source>
        <strain evidence="2 3">110S</strain>
    </source>
</reference>
<protein>
    <recommendedName>
        <fullName evidence="1">Glycosyltransferase subfamily 4-like N-terminal domain-containing protein</fullName>
    </recommendedName>
</protein>
<dbReference type="PANTHER" id="PTHR12526:SF590">
    <property type="entry name" value="ALPHA-MALTOSE-1-PHOSPHATE SYNTHASE"/>
    <property type="match status" value="1"/>
</dbReference>
<gene>
    <name evidence="2" type="ORF">ARMA_0902</name>
</gene>
<dbReference type="GO" id="GO:0016757">
    <property type="term" value="F:glycosyltransferase activity"/>
    <property type="evidence" value="ECO:0007669"/>
    <property type="project" value="TreeGrafter"/>
</dbReference>
<dbReference type="SUPFAM" id="SSF53756">
    <property type="entry name" value="UDP-Glycosyltransferase/glycogen phosphorylase"/>
    <property type="match status" value="1"/>
</dbReference>
<name>A0A0M8K888_9CHLR</name>
<dbReference type="EMBL" id="BBZA01000059">
    <property type="protein sequence ID" value="GAP62479.1"/>
    <property type="molecule type" value="Genomic_DNA"/>
</dbReference>
<evidence type="ECO:0000313" key="2">
    <source>
        <dbReference type="EMBL" id="GAP62479.1"/>
    </source>
</evidence>
<dbReference type="Proteomes" id="UP000037784">
    <property type="component" value="Unassembled WGS sequence"/>
</dbReference>
<dbReference type="InParanoid" id="A0A0M8K888"/>
<evidence type="ECO:0000259" key="1">
    <source>
        <dbReference type="Pfam" id="PF13439"/>
    </source>
</evidence>
<proteinExistence type="predicted"/>
<dbReference type="PANTHER" id="PTHR12526">
    <property type="entry name" value="GLYCOSYLTRANSFERASE"/>
    <property type="match status" value="1"/>
</dbReference>
<dbReference type="Pfam" id="PF13439">
    <property type="entry name" value="Glyco_transf_4"/>
    <property type="match status" value="1"/>
</dbReference>
<dbReference type="RefSeq" id="WP_054492400.1">
    <property type="nucleotide sequence ID" value="NZ_BBZA01000059.1"/>
</dbReference>
<evidence type="ECO:0000313" key="3">
    <source>
        <dbReference type="Proteomes" id="UP000037784"/>
    </source>
</evidence>
<dbReference type="Gene3D" id="3.40.50.2000">
    <property type="entry name" value="Glycogen Phosphorylase B"/>
    <property type="match status" value="2"/>
</dbReference>
<comment type="caution">
    <text evidence="2">The sequence shown here is derived from an EMBL/GenBank/DDBJ whole genome shotgun (WGS) entry which is preliminary data.</text>
</comment>
<dbReference type="CDD" id="cd03801">
    <property type="entry name" value="GT4_PimA-like"/>
    <property type="match status" value="1"/>
</dbReference>
<dbReference type="AlphaFoldDB" id="A0A0M8K888"/>
<feature type="domain" description="Glycosyltransferase subfamily 4-like N-terminal" evidence="1">
    <location>
        <begin position="14"/>
        <end position="195"/>
    </location>
</feature>
<organism evidence="2 3">
    <name type="scientific">Ardenticatena maritima</name>
    <dbReference type="NCBI Taxonomy" id="872965"/>
    <lineage>
        <taxon>Bacteria</taxon>
        <taxon>Bacillati</taxon>
        <taxon>Chloroflexota</taxon>
        <taxon>Ardenticatenia</taxon>
        <taxon>Ardenticatenales</taxon>
        <taxon>Ardenticatenaceae</taxon>
        <taxon>Ardenticatena</taxon>
    </lineage>
</organism>
<dbReference type="STRING" id="872965.SE16_02895"/>
<reference evidence="3" key="2">
    <citation type="submission" date="2015-08" db="EMBL/GenBank/DDBJ databases">
        <title>Draft Genome Sequence of a Heterotrophic Facultative Anaerobic Bacterium Ardenticatena maritima Strain 110S.</title>
        <authorList>
            <person name="Kawaichi S."/>
            <person name="Yoshida T."/>
            <person name="Sako Y."/>
            <person name="Nakamura R."/>
        </authorList>
    </citation>
    <scope>NUCLEOTIDE SEQUENCE [LARGE SCALE GENOMIC DNA]</scope>
    <source>
        <strain evidence="3">110S</strain>
    </source>
</reference>
<dbReference type="InterPro" id="IPR028098">
    <property type="entry name" value="Glyco_trans_4-like_N"/>
</dbReference>
<dbReference type="OrthoDB" id="9806653at2"/>